<dbReference type="GO" id="GO:0042391">
    <property type="term" value="P:regulation of membrane potential"/>
    <property type="evidence" value="ECO:0000318"/>
    <property type="project" value="GO_Central"/>
</dbReference>
<accession>A8DIS4</accession>
<feature type="signal peptide" evidence="17">
    <location>
        <begin position="1"/>
        <end position="16"/>
    </location>
</feature>
<organism evidence="20">
    <name type="scientific">Tribolium castaneum</name>
    <name type="common">Red flour beetle</name>
    <dbReference type="NCBI Taxonomy" id="7070"/>
    <lineage>
        <taxon>Eukaryota</taxon>
        <taxon>Metazoa</taxon>
        <taxon>Ecdysozoa</taxon>
        <taxon>Arthropoda</taxon>
        <taxon>Hexapoda</taxon>
        <taxon>Insecta</taxon>
        <taxon>Pterygota</taxon>
        <taxon>Neoptera</taxon>
        <taxon>Endopterygota</taxon>
        <taxon>Coleoptera</taxon>
        <taxon>Polyphaga</taxon>
        <taxon>Cucujiformia</taxon>
        <taxon>Tenebrionidae</taxon>
        <taxon>Tenebrionidae incertae sedis</taxon>
        <taxon>Tribolium</taxon>
    </lineage>
</organism>
<dbReference type="Gene3D" id="2.70.170.10">
    <property type="entry name" value="Neurotransmitter-gated ion-channel ligand-binding domain"/>
    <property type="match status" value="1"/>
</dbReference>
<dbReference type="SUPFAM" id="SSF90112">
    <property type="entry name" value="Neurotransmitter-gated ion-channel transmembrane pore"/>
    <property type="match status" value="1"/>
</dbReference>
<keyword evidence="13" id="KW-0628">Postsynaptic cell membrane</keyword>
<keyword evidence="9 17" id="KW-0472">Membrane</keyword>
<keyword evidence="17" id="KW-0732">Signal</keyword>
<dbReference type="InterPro" id="IPR036734">
    <property type="entry name" value="Neur_chan_lig-bd_sf"/>
</dbReference>
<keyword evidence="10" id="KW-1015">Disulfide bond</keyword>
<evidence type="ECO:0000256" key="9">
    <source>
        <dbReference type="ARBA" id="ARBA00023136"/>
    </source>
</evidence>
<keyword evidence="14" id="KW-1071">Ligand-gated ion channel</keyword>
<dbReference type="GO" id="GO:0034220">
    <property type="term" value="P:monoatomic ion transmembrane transport"/>
    <property type="evidence" value="ECO:0000318"/>
    <property type="project" value="GO_Central"/>
</dbReference>
<dbReference type="CDD" id="cd19051">
    <property type="entry name" value="LGIC_TM_cation"/>
    <property type="match status" value="1"/>
</dbReference>
<evidence type="ECO:0000256" key="16">
    <source>
        <dbReference type="ARBA" id="ARBA00034104"/>
    </source>
</evidence>
<feature type="domain" description="Neurotransmitter-gated ion-channel ligand-binding" evidence="18">
    <location>
        <begin position="21"/>
        <end position="227"/>
    </location>
</feature>
<dbReference type="PRINTS" id="PR00254">
    <property type="entry name" value="NICOTINICR"/>
</dbReference>
<evidence type="ECO:0000313" key="21">
    <source>
        <dbReference type="EMBL" id="EFA02896.1"/>
    </source>
</evidence>
<comment type="function">
    <text evidence="1">After binding acetylcholine, the AChR responds by an extensive change in conformation that affects all subunits and leads to opening of an ion-conducting channel across the plasma membrane.</text>
</comment>
<comment type="similarity">
    <text evidence="2">Belongs to the ligand-gated ion channel (TC 1.A.9) family. Acetylcholine receptor (TC 1.A.9.1) subfamily.</text>
</comment>
<keyword evidence="15 17" id="KW-0407">Ion channel</keyword>
<keyword evidence="6 17" id="KW-1133">Transmembrane helix</keyword>
<dbReference type="InterPro" id="IPR018000">
    <property type="entry name" value="Neurotransmitter_ion_chnl_CS"/>
</dbReference>
<dbReference type="eggNOG" id="KOG3645">
    <property type="taxonomic scope" value="Eukaryota"/>
</dbReference>
<dbReference type="GO" id="GO:0005231">
    <property type="term" value="F:excitatory extracellular ligand-gated monoatomic ion channel activity"/>
    <property type="evidence" value="ECO:0000318"/>
    <property type="project" value="GO_Central"/>
</dbReference>
<evidence type="ECO:0000256" key="12">
    <source>
        <dbReference type="ARBA" id="ARBA00023180"/>
    </source>
</evidence>
<dbReference type="GO" id="GO:0004888">
    <property type="term" value="F:transmembrane signaling receptor activity"/>
    <property type="evidence" value="ECO:0007669"/>
    <property type="project" value="InterPro"/>
</dbReference>
<keyword evidence="12" id="KW-0325">Glycoprotein</keyword>
<evidence type="ECO:0000256" key="10">
    <source>
        <dbReference type="ARBA" id="ARBA00023157"/>
    </source>
</evidence>
<dbReference type="InterPro" id="IPR006201">
    <property type="entry name" value="Neur_channel"/>
</dbReference>
<evidence type="ECO:0000259" key="19">
    <source>
        <dbReference type="Pfam" id="PF02932"/>
    </source>
</evidence>
<evidence type="ECO:0000256" key="14">
    <source>
        <dbReference type="ARBA" id="ARBA00023286"/>
    </source>
</evidence>
<reference evidence="21 22" key="2">
    <citation type="journal article" date="2008" name="Nature">
        <title>The genome of the model beetle and pest Tribolium castaneum.</title>
        <authorList>
            <consortium name="Tribolium Genome Sequencing Consortium"/>
            <person name="Richards S."/>
            <person name="Gibbs R.A."/>
            <person name="Weinstock G.M."/>
            <person name="Brown S.J."/>
            <person name="Denell R."/>
            <person name="Beeman R.W."/>
            <person name="Gibbs R."/>
            <person name="Beeman R.W."/>
            <person name="Brown S.J."/>
            <person name="Bucher G."/>
            <person name="Friedrich M."/>
            <person name="Grimmelikhuijzen C.J."/>
            <person name="Klingler M."/>
            <person name="Lorenzen M."/>
            <person name="Richards S."/>
            <person name="Roth S."/>
            <person name="Schroder R."/>
            <person name="Tautz D."/>
            <person name="Zdobnov E.M."/>
            <person name="Muzny D."/>
            <person name="Gibbs R.A."/>
            <person name="Weinstock G.M."/>
            <person name="Attaway T."/>
            <person name="Bell S."/>
            <person name="Buhay C.J."/>
            <person name="Chandrabose M.N."/>
            <person name="Chavez D."/>
            <person name="Clerk-Blankenburg K.P."/>
            <person name="Cree A."/>
            <person name="Dao M."/>
            <person name="Davis C."/>
            <person name="Chacko J."/>
            <person name="Dinh H."/>
            <person name="Dugan-Rocha S."/>
            <person name="Fowler G."/>
            <person name="Garner T.T."/>
            <person name="Garnes J."/>
            <person name="Gnirke A."/>
            <person name="Hawes A."/>
            <person name="Hernandez J."/>
            <person name="Hines S."/>
            <person name="Holder M."/>
            <person name="Hume J."/>
            <person name="Jhangiani S.N."/>
            <person name="Joshi V."/>
            <person name="Khan Z.M."/>
            <person name="Jackson L."/>
            <person name="Kovar C."/>
            <person name="Kowis A."/>
            <person name="Lee S."/>
            <person name="Lewis L.R."/>
            <person name="Margolis J."/>
            <person name="Morgan M."/>
            <person name="Nazareth L.V."/>
            <person name="Nguyen N."/>
            <person name="Okwuonu G."/>
            <person name="Parker D."/>
            <person name="Richards S."/>
            <person name="Ruiz S.J."/>
            <person name="Santibanez J."/>
            <person name="Savard J."/>
            <person name="Scherer S.E."/>
            <person name="Schneider B."/>
            <person name="Sodergren E."/>
            <person name="Tautz D."/>
            <person name="Vattahil S."/>
            <person name="Villasana D."/>
            <person name="White C.S."/>
            <person name="Wright R."/>
            <person name="Park Y."/>
            <person name="Beeman R.W."/>
            <person name="Lord J."/>
            <person name="Oppert B."/>
            <person name="Lorenzen M."/>
            <person name="Brown S."/>
            <person name="Wang L."/>
            <person name="Savard J."/>
            <person name="Tautz D."/>
            <person name="Richards S."/>
            <person name="Weinstock G."/>
            <person name="Gibbs R.A."/>
            <person name="Liu Y."/>
            <person name="Worley K."/>
            <person name="Weinstock G."/>
            <person name="Elsik C.G."/>
            <person name="Reese J.T."/>
            <person name="Elhaik E."/>
            <person name="Landan G."/>
            <person name="Graur D."/>
            <person name="Arensburger P."/>
            <person name="Atkinson P."/>
            <person name="Beeman R.W."/>
            <person name="Beidler J."/>
            <person name="Brown S.J."/>
            <person name="Demuth J.P."/>
            <person name="Drury D.W."/>
            <person name="Du Y.Z."/>
            <person name="Fujiwara H."/>
            <person name="Lorenzen M."/>
            <person name="Maselli V."/>
            <person name="Osanai M."/>
            <person name="Park Y."/>
            <person name="Robertson H.M."/>
            <person name="Tu Z."/>
            <person name="Wang J.J."/>
            <person name="Wang S."/>
            <person name="Richards S."/>
            <person name="Song H."/>
            <person name="Zhang L."/>
            <person name="Sodergren E."/>
            <person name="Werner D."/>
            <person name="Stanke M."/>
            <person name="Morgenstern B."/>
            <person name="Solovyev V."/>
            <person name="Kosarev P."/>
            <person name="Brown G."/>
            <person name="Chen H.C."/>
            <person name="Ermolaeva O."/>
            <person name="Hlavina W."/>
            <person name="Kapustin Y."/>
            <person name="Kiryutin B."/>
            <person name="Kitts P."/>
            <person name="Maglott D."/>
            <person name="Pruitt K."/>
            <person name="Sapojnikov V."/>
            <person name="Souvorov A."/>
            <person name="Mackey A.J."/>
            <person name="Waterhouse R.M."/>
            <person name="Wyder S."/>
            <person name="Zdobnov E.M."/>
            <person name="Zdobnov E.M."/>
            <person name="Wyder S."/>
            <person name="Kriventseva E.V."/>
            <person name="Kadowaki T."/>
            <person name="Bork P."/>
            <person name="Aranda M."/>
            <person name="Bao R."/>
            <person name="Beermann A."/>
            <person name="Berns N."/>
            <person name="Bolognesi R."/>
            <person name="Bonneton F."/>
            <person name="Bopp D."/>
            <person name="Brown S.J."/>
            <person name="Bucher G."/>
            <person name="Butts T."/>
            <person name="Chaumot A."/>
            <person name="Denell R.E."/>
            <person name="Ferrier D.E."/>
            <person name="Friedrich M."/>
            <person name="Gordon C.M."/>
            <person name="Jindra M."/>
            <person name="Klingler M."/>
            <person name="Lan Q."/>
            <person name="Lattorff H.M."/>
            <person name="Laudet V."/>
            <person name="von Levetsow C."/>
            <person name="Liu Z."/>
            <person name="Lutz R."/>
            <person name="Lynch J.A."/>
            <person name="da Fonseca R.N."/>
            <person name="Posnien N."/>
            <person name="Reuter R."/>
            <person name="Roth S."/>
            <person name="Savard J."/>
            <person name="Schinko J.B."/>
            <person name="Schmitt C."/>
            <person name="Schoppmeier M."/>
            <person name="Schroder R."/>
            <person name="Shippy T.D."/>
            <person name="Simonnet F."/>
            <person name="Marques-Souza H."/>
            <person name="Tautz D."/>
            <person name="Tomoyasu Y."/>
            <person name="Trauner J."/>
            <person name="Van der Zee M."/>
            <person name="Vervoort M."/>
            <person name="Wittkopp N."/>
            <person name="Wimmer E.A."/>
            <person name="Yang X."/>
            <person name="Jones A.K."/>
            <person name="Sattelle D.B."/>
            <person name="Ebert P.R."/>
            <person name="Nelson D."/>
            <person name="Scott J.G."/>
            <person name="Beeman R.W."/>
            <person name="Muthukrishnan S."/>
            <person name="Kramer K.J."/>
            <person name="Arakane Y."/>
            <person name="Beeman R.W."/>
            <person name="Zhu Q."/>
            <person name="Hogenkamp D."/>
            <person name="Dixit R."/>
            <person name="Oppert B."/>
            <person name="Jiang H."/>
            <person name="Zou Z."/>
            <person name="Marshall J."/>
            <person name="Elpidina E."/>
            <person name="Vinokurov K."/>
            <person name="Oppert C."/>
            <person name="Zou Z."/>
            <person name="Evans J."/>
            <person name="Lu Z."/>
            <person name="Zhao P."/>
            <person name="Sumathipala N."/>
            <person name="Altincicek B."/>
            <person name="Vilcinskas A."/>
            <person name="Williams M."/>
            <person name="Hultmark D."/>
            <person name="Hetru C."/>
            <person name="Jiang H."/>
            <person name="Grimmelikhuijzen C.J."/>
            <person name="Hauser F."/>
            <person name="Cazzamali G."/>
            <person name="Williamson M."/>
            <person name="Park Y."/>
            <person name="Li B."/>
            <person name="Tanaka Y."/>
            <person name="Predel R."/>
            <person name="Neupert S."/>
            <person name="Schachtner J."/>
            <person name="Verleyen P."/>
            <person name="Raible F."/>
            <person name="Bork P."/>
            <person name="Friedrich M."/>
            <person name="Walden K.K."/>
            <person name="Robertson H.M."/>
            <person name="Angeli S."/>
            <person name="Foret S."/>
            <person name="Bucher G."/>
            <person name="Schuetz S."/>
            <person name="Maleszka R."/>
            <person name="Wimmer E.A."/>
            <person name="Beeman R.W."/>
            <person name="Lorenzen M."/>
            <person name="Tomoyasu Y."/>
            <person name="Miller S.C."/>
            <person name="Grossmann D."/>
            <person name="Bucher G."/>
        </authorList>
    </citation>
    <scope>NUCLEOTIDE SEQUENCE [LARGE SCALE GENOMIC DNA]</scope>
    <source>
        <strain evidence="21 22">Georgia GA2</strain>
    </source>
</reference>
<dbReference type="NCBIfam" id="TIGR00860">
    <property type="entry name" value="LIC"/>
    <property type="match status" value="1"/>
</dbReference>
<dbReference type="GO" id="GO:0045202">
    <property type="term" value="C:synapse"/>
    <property type="evidence" value="ECO:0000318"/>
    <property type="project" value="GO_Central"/>
</dbReference>
<keyword evidence="5 17" id="KW-0812">Transmembrane</keyword>
<evidence type="ECO:0000256" key="7">
    <source>
        <dbReference type="ARBA" id="ARBA00023018"/>
    </source>
</evidence>
<feature type="transmembrane region" description="Helical" evidence="17">
    <location>
        <begin position="291"/>
        <end position="314"/>
    </location>
</feature>
<name>A8DIS4_TRICA</name>
<dbReference type="GO" id="GO:0007268">
    <property type="term" value="P:chemical synaptic transmission"/>
    <property type="evidence" value="ECO:0000318"/>
    <property type="project" value="GO_Central"/>
</dbReference>
<dbReference type="GO" id="GO:1902495">
    <property type="term" value="C:transmembrane transporter complex"/>
    <property type="evidence" value="ECO:0000318"/>
    <property type="project" value="GO_Central"/>
</dbReference>
<keyword evidence="8 17" id="KW-0406">Ion transport</keyword>
<feature type="domain" description="Neurotransmitter-gated ion-channel transmembrane" evidence="19">
    <location>
        <begin position="234"/>
        <end position="352"/>
    </location>
</feature>
<evidence type="ECO:0000313" key="22">
    <source>
        <dbReference type="Proteomes" id="UP000007266"/>
    </source>
</evidence>
<dbReference type="PROSITE" id="PS00236">
    <property type="entry name" value="NEUROTR_ION_CHANNEL"/>
    <property type="match status" value="1"/>
</dbReference>
<reference evidence="21" key="4">
    <citation type="submission" date="2014-11" db="EMBL/GenBank/DDBJ databases">
        <title>Tools and pipelines for BioNano data: molecule assembly pipeline and FASTA super scaffolding tool.</title>
        <authorList>
            <person name="Shelton J.M."/>
            <person name="Herndon N."/>
            <person name="Coleman C."/>
            <person name="Lu N."/>
            <person name="Brown S.J."/>
        </authorList>
    </citation>
    <scope>NUCLEOTIDE SEQUENCE</scope>
    <source>
        <strain evidence="21">Georgia GA2</strain>
    </source>
</reference>
<reference evidence="20" key="1">
    <citation type="journal article" date="2007" name="BMC Genomics">
        <title>The cys-loop ligand-gated ion channel gene superfamily of the red flour beetle, Tribolium castaneum.</title>
        <authorList>
            <person name="Jones A.K."/>
            <person name="Sattelle D.B."/>
        </authorList>
    </citation>
    <scope>NUCLEOTIDE SEQUENCE</scope>
</reference>
<keyword evidence="3 17" id="KW-0813">Transport</keyword>
<evidence type="ECO:0000256" key="15">
    <source>
        <dbReference type="ARBA" id="ARBA00023303"/>
    </source>
</evidence>
<gene>
    <name evidence="21" type="primary">AUGUSTUS-3.0.2_08198</name>
    <name evidence="21" type="ORF">TcasGA2_TC008198</name>
</gene>
<dbReference type="InterPro" id="IPR038050">
    <property type="entry name" value="Neuro_actylchol_rec"/>
</dbReference>
<evidence type="ECO:0000256" key="1">
    <source>
        <dbReference type="ARBA" id="ARBA00003328"/>
    </source>
</evidence>
<evidence type="ECO:0000259" key="18">
    <source>
        <dbReference type="Pfam" id="PF02931"/>
    </source>
</evidence>
<dbReference type="Pfam" id="PF02931">
    <property type="entry name" value="Neur_chan_LBD"/>
    <property type="match status" value="1"/>
</dbReference>
<dbReference type="AlphaFoldDB" id="A8DIS4"/>
<dbReference type="KEGG" id="tca:664526"/>
<evidence type="ECO:0000313" key="20">
    <source>
        <dbReference type="EMBL" id="ABS86907.1"/>
    </source>
</evidence>
<keyword evidence="22" id="KW-1185">Reference proteome</keyword>
<dbReference type="InterPro" id="IPR036719">
    <property type="entry name" value="Neuro-gated_channel_TM_sf"/>
</dbReference>
<evidence type="ECO:0000256" key="2">
    <source>
        <dbReference type="ARBA" id="ARBA00009237"/>
    </source>
</evidence>
<evidence type="ECO:0000256" key="11">
    <source>
        <dbReference type="ARBA" id="ARBA00023170"/>
    </source>
</evidence>
<comment type="subcellular location">
    <subcellularLocation>
        <location evidence="16">Postsynaptic cell membrane</location>
        <topology evidence="16">Multi-pass membrane protein</topology>
    </subcellularLocation>
</comment>
<dbReference type="SMR" id="A8DIS4"/>
<protein>
    <submittedName>
        <fullName evidence="20">Nicotinic acetylcholine receptor subunit alpha5</fullName>
    </submittedName>
</protein>
<evidence type="ECO:0000256" key="3">
    <source>
        <dbReference type="ARBA" id="ARBA00022448"/>
    </source>
</evidence>
<proteinExistence type="evidence at transcript level"/>
<dbReference type="PANTHER" id="PTHR18945">
    <property type="entry name" value="NEUROTRANSMITTER GATED ION CHANNEL"/>
    <property type="match status" value="1"/>
</dbReference>
<dbReference type="HOGENOM" id="CLU_018074_0_0_1"/>
<dbReference type="OrthoDB" id="5975154at2759"/>
<evidence type="ECO:0000256" key="17">
    <source>
        <dbReference type="RuleBase" id="RU000687"/>
    </source>
</evidence>
<dbReference type="FunFam" id="2.70.170.10:FF:000016">
    <property type="entry name" value="Nicotinic acetylcholine receptor subunit"/>
    <property type="match status" value="1"/>
</dbReference>
<dbReference type="Proteomes" id="UP000007266">
    <property type="component" value="Linkage group 4"/>
</dbReference>
<dbReference type="EMBL" id="KQ971338">
    <property type="protein sequence ID" value="EFA02896.1"/>
    <property type="molecule type" value="Genomic_DNA"/>
</dbReference>
<keyword evidence="7" id="KW-0770">Synapse</keyword>
<evidence type="ECO:0000256" key="8">
    <source>
        <dbReference type="ARBA" id="ARBA00023065"/>
    </source>
</evidence>
<dbReference type="GO" id="GO:0043005">
    <property type="term" value="C:neuron projection"/>
    <property type="evidence" value="ECO:0000318"/>
    <property type="project" value="GO_Central"/>
</dbReference>
<evidence type="ECO:0000256" key="6">
    <source>
        <dbReference type="ARBA" id="ARBA00022989"/>
    </source>
</evidence>
<dbReference type="SUPFAM" id="SSF63712">
    <property type="entry name" value="Nicotinic receptor ligand binding domain-like"/>
    <property type="match status" value="1"/>
</dbReference>
<feature type="transmembrane region" description="Helical" evidence="17">
    <location>
        <begin position="228"/>
        <end position="252"/>
    </location>
</feature>
<dbReference type="Gene3D" id="1.20.58.390">
    <property type="entry name" value="Neurotransmitter-gated ion-channel transmembrane domain"/>
    <property type="match status" value="1"/>
</dbReference>
<feature type="chain" id="PRO_5010103959" evidence="17">
    <location>
        <begin position="17"/>
        <end position="649"/>
    </location>
</feature>
<keyword evidence="11 20" id="KW-0675">Receptor</keyword>
<reference evidence="21 22" key="3">
    <citation type="journal article" date="2010" name="Nucleic Acids Res.">
        <title>BeetleBase in 2010: revisions to provide comprehensive genomic information for Tribolium castaneum.</title>
        <authorList>
            <person name="Kim H.S."/>
            <person name="Murphy T."/>
            <person name="Xia J."/>
            <person name="Caragea D."/>
            <person name="Park Y."/>
            <person name="Beeman R.W."/>
            <person name="Lorenzen M.D."/>
            <person name="Butcher S."/>
            <person name="Manak J.R."/>
            <person name="Brown S.J."/>
        </authorList>
    </citation>
    <scope>GENOME REANNOTATION</scope>
    <source>
        <strain evidence="21 22">Georgia GA2</strain>
    </source>
</reference>
<feature type="transmembrane region" description="Helical" evidence="17">
    <location>
        <begin position="355"/>
        <end position="383"/>
    </location>
</feature>
<dbReference type="GO" id="GO:1904315">
    <property type="term" value="F:transmitter-gated monoatomic ion channel activity involved in regulation of postsynaptic membrane potential"/>
    <property type="evidence" value="ECO:0000318"/>
    <property type="project" value="GO_Central"/>
</dbReference>
<evidence type="ECO:0000256" key="13">
    <source>
        <dbReference type="ARBA" id="ARBA00023257"/>
    </source>
</evidence>
<dbReference type="InterPro" id="IPR006029">
    <property type="entry name" value="Neurotrans-gated_channel_TM"/>
</dbReference>
<evidence type="ECO:0000256" key="4">
    <source>
        <dbReference type="ARBA" id="ARBA00022475"/>
    </source>
</evidence>
<feature type="transmembrane region" description="Helical" evidence="17">
    <location>
        <begin position="259"/>
        <end position="276"/>
    </location>
</feature>
<dbReference type="CDD" id="cd18997">
    <property type="entry name" value="LGIC_ECD_nAChR"/>
    <property type="match status" value="1"/>
</dbReference>
<dbReference type="InterPro" id="IPR002394">
    <property type="entry name" value="Nicotinic_acetylcholine_rcpt"/>
</dbReference>
<dbReference type="GO" id="GO:0005886">
    <property type="term" value="C:plasma membrane"/>
    <property type="evidence" value="ECO:0000318"/>
    <property type="project" value="GO_Central"/>
</dbReference>
<dbReference type="InterPro" id="IPR006202">
    <property type="entry name" value="Neur_chan_lig-bd"/>
</dbReference>
<dbReference type="GO" id="GO:0022848">
    <property type="term" value="F:acetylcholine-gated monoatomic cation-selective channel activity"/>
    <property type="evidence" value="ECO:0007669"/>
    <property type="project" value="InterPro"/>
</dbReference>
<dbReference type="FunFam" id="1.20.58.390:FF:000073">
    <property type="entry name" value="Neuronal acetylcholine receptor subunit alpha-9-II"/>
    <property type="match status" value="1"/>
</dbReference>
<evidence type="ECO:0000256" key="5">
    <source>
        <dbReference type="ARBA" id="ARBA00022692"/>
    </source>
</evidence>
<keyword evidence="4" id="KW-1003">Cell membrane</keyword>
<dbReference type="InParanoid" id="A8DIS4"/>
<dbReference type="PRINTS" id="PR00252">
    <property type="entry name" value="NRIONCHANNEL"/>
</dbReference>
<sequence>MKLFLIVVILLRECQGDENEARLMRHLMTNYDAAVRPVENSSLPLTVIFGISLHHIIDVDEKNQILTTNCWITQAWIDHHLRWNASDFAGIKVIRIPYTRVWRPDLILYNNADPQFQSSVINTNVIVSSSGEVLWLSHGIYRSSCDINVEYFPFDLQSCHMKWASWTYDGYQVELAKQTEEGDVSNYQANGEFDLISFSSVKHIEFYSCCPEPYPDITYTIKLKRRPLFYVFNLILPCILINGIALLVFYVPSESGEKVTLGISALLSMTVFLMTIRETLPPTEKTPLISMYYGVSICLVSFASGLSVVTLNIYHRGVRGSAVPKIIRTVVLDKLAPLVFMRFETNNRHRNSQIQLISIANFCFLFLSSYSMLSISFSLLGMLTQLSKNCSRTLASIECIGVYPKRSLSVKGAPIDKIRQVFHFDQLVQKLRLVHVTLTVNTNQSLVVDLNRKFLFLVPELVQHVVDFLLTFGDVDTIVEKLLQNTGLNRMHWREVFDTRSQAFGTTQLEESTARVGFSWTVDIISLEINPQTGTRLDCPWPWTDKMPQEDGYCLQQRQQRSPRFVPRHRVEDLDAFENQIIRILNKVHASIDRNEQRLTEQDRRELTELEWKQASIVLDRLLLAVFLLITIISTTTILCRSPANDAAS</sequence>
<dbReference type="GO" id="GO:0045211">
    <property type="term" value="C:postsynaptic membrane"/>
    <property type="evidence" value="ECO:0007669"/>
    <property type="project" value="UniProtKB-SubCell"/>
</dbReference>
<dbReference type="EMBL" id="EF526085">
    <property type="protein sequence ID" value="ABS86907.1"/>
    <property type="molecule type" value="mRNA"/>
</dbReference>
<dbReference type="Pfam" id="PF02932">
    <property type="entry name" value="Neur_chan_memb"/>
    <property type="match status" value="1"/>
</dbReference>